<reference evidence="1" key="1">
    <citation type="journal article" date="2020" name="Nature">
        <title>Giant virus diversity and host interactions through global metagenomics.</title>
        <authorList>
            <person name="Schulz F."/>
            <person name="Roux S."/>
            <person name="Paez-Espino D."/>
            <person name="Jungbluth S."/>
            <person name="Walsh D.A."/>
            <person name="Denef V.J."/>
            <person name="McMahon K.D."/>
            <person name="Konstantinidis K.T."/>
            <person name="Eloe-Fadrosh E.A."/>
            <person name="Kyrpides N.C."/>
            <person name="Woyke T."/>
        </authorList>
    </citation>
    <scope>NUCLEOTIDE SEQUENCE</scope>
    <source>
        <strain evidence="1">GVMAG-M-3300018428-16</strain>
    </source>
</reference>
<dbReference type="AlphaFoldDB" id="A0A6C0BR30"/>
<sequence>MTNYISGDTITTDISTIQFFPINYFNKFIKTFTSNNNLIHSMENNKISSPLIFITKIEYLDDFYEKIVKSLNTKFVLITHYGDMEAGLHNKILNHPLLIKWYGQNMCIISDKTLPIPIGLENNYWKRTNIHTIKQHSSNSKINLLYLNFSLNTNPNRSKIMDILLQKGFNKNKKLDWDHYIEDLSSHKFCISPKGNGVDCHRTWECLYLGVIPIVEKSPHMSYFHDLPILFVDSYDDISIQYLNQIYKDFKHKSFNMDKLSLSYWNRKIREHFKCPTG</sequence>
<protein>
    <recommendedName>
        <fullName evidence="2">Exostosin GT47 domain-containing protein</fullName>
    </recommendedName>
</protein>
<evidence type="ECO:0000313" key="1">
    <source>
        <dbReference type="EMBL" id="QHS94847.1"/>
    </source>
</evidence>
<dbReference type="PANTHER" id="PTHR15576:SF1">
    <property type="entry name" value="RIBITOL-5-PHOSPHATE XYLOSYLTRANSFERASE 1"/>
    <property type="match status" value="1"/>
</dbReference>
<name>A0A6C0BR30_9ZZZZ</name>
<dbReference type="GO" id="GO:0035269">
    <property type="term" value="P:protein O-linked glycosylation via mannose"/>
    <property type="evidence" value="ECO:0007669"/>
    <property type="project" value="InterPro"/>
</dbReference>
<dbReference type="GO" id="GO:0120053">
    <property type="term" value="F:ribitol beta-1,4-xylosyltransferase activity"/>
    <property type="evidence" value="ECO:0007669"/>
    <property type="project" value="InterPro"/>
</dbReference>
<dbReference type="InterPro" id="IPR055286">
    <property type="entry name" value="RXYLT1-like"/>
</dbReference>
<evidence type="ECO:0008006" key="2">
    <source>
        <dbReference type="Google" id="ProtNLM"/>
    </source>
</evidence>
<accession>A0A6C0BR30</accession>
<dbReference type="GO" id="GO:0005794">
    <property type="term" value="C:Golgi apparatus"/>
    <property type="evidence" value="ECO:0007669"/>
    <property type="project" value="TreeGrafter"/>
</dbReference>
<dbReference type="PANTHER" id="PTHR15576">
    <property type="entry name" value="RIBITOL-5-PHOSPHATE XYLOSYLTRANSFERASE 1"/>
    <property type="match status" value="1"/>
</dbReference>
<proteinExistence type="predicted"/>
<dbReference type="EMBL" id="MN739234">
    <property type="protein sequence ID" value="QHS94847.1"/>
    <property type="molecule type" value="Genomic_DNA"/>
</dbReference>
<organism evidence="1">
    <name type="scientific">viral metagenome</name>
    <dbReference type="NCBI Taxonomy" id="1070528"/>
    <lineage>
        <taxon>unclassified sequences</taxon>
        <taxon>metagenomes</taxon>
        <taxon>organismal metagenomes</taxon>
    </lineage>
</organism>